<dbReference type="SUPFAM" id="SSF51735">
    <property type="entry name" value="NAD(P)-binding Rossmann-fold domains"/>
    <property type="match status" value="1"/>
</dbReference>
<dbReference type="OrthoDB" id="1933717at2759"/>
<evidence type="ECO:0000256" key="2">
    <source>
        <dbReference type="ARBA" id="ARBA00022857"/>
    </source>
</evidence>
<gene>
    <name evidence="4" type="ORF">K458DRAFT_318008</name>
</gene>
<dbReference type="InterPro" id="IPR002347">
    <property type="entry name" value="SDR_fam"/>
</dbReference>
<dbReference type="InterPro" id="IPR020904">
    <property type="entry name" value="Sc_DH/Rdtase_CS"/>
</dbReference>
<accession>A0A6G1IIG4</accession>
<evidence type="ECO:0000256" key="1">
    <source>
        <dbReference type="ARBA" id="ARBA00006484"/>
    </source>
</evidence>
<name>A0A6G1IIG4_9PLEO</name>
<dbReference type="Gene3D" id="3.40.50.720">
    <property type="entry name" value="NAD(P)-binding Rossmann-like Domain"/>
    <property type="match status" value="1"/>
</dbReference>
<comment type="similarity">
    <text evidence="1">Belongs to the short-chain dehydrogenases/reductases (SDR) family.</text>
</comment>
<reference evidence="4" key="1">
    <citation type="journal article" date="2020" name="Stud. Mycol.">
        <title>101 Dothideomycetes genomes: a test case for predicting lifestyles and emergence of pathogens.</title>
        <authorList>
            <person name="Haridas S."/>
            <person name="Albert R."/>
            <person name="Binder M."/>
            <person name="Bloem J."/>
            <person name="Labutti K."/>
            <person name="Salamov A."/>
            <person name="Andreopoulos B."/>
            <person name="Baker S."/>
            <person name="Barry K."/>
            <person name="Bills G."/>
            <person name="Bluhm B."/>
            <person name="Cannon C."/>
            <person name="Castanera R."/>
            <person name="Culley D."/>
            <person name="Daum C."/>
            <person name="Ezra D."/>
            <person name="Gonzalez J."/>
            <person name="Henrissat B."/>
            <person name="Kuo A."/>
            <person name="Liang C."/>
            <person name="Lipzen A."/>
            <person name="Lutzoni F."/>
            <person name="Magnuson J."/>
            <person name="Mondo S."/>
            <person name="Nolan M."/>
            <person name="Ohm R."/>
            <person name="Pangilinan J."/>
            <person name="Park H.-J."/>
            <person name="Ramirez L."/>
            <person name="Alfaro M."/>
            <person name="Sun H."/>
            <person name="Tritt A."/>
            <person name="Yoshinaga Y."/>
            <person name="Zwiers L.-H."/>
            <person name="Turgeon B."/>
            <person name="Goodwin S."/>
            <person name="Spatafora J."/>
            <person name="Crous P."/>
            <person name="Grigoriev I."/>
        </authorList>
    </citation>
    <scope>NUCLEOTIDE SEQUENCE</scope>
    <source>
        <strain evidence="4">CBS 122367</strain>
    </source>
</reference>
<dbReference type="CDD" id="cd05233">
    <property type="entry name" value="SDR_c"/>
    <property type="match status" value="1"/>
</dbReference>
<dbReference type="PRINTS" id="PR00081">
    <property type="entry name" value="GDHRDH"/>
</dbReference>
<keyword evidence="2" id="KW-0521">NADP</keyword>
<dbReference type="PANTHER" id="PTHR42760:SF37">
    <property type="entry name" value="CLAVALDEHYDE DEHYDROGENASE"/>
    <property type="match status" value="1"/>
</dbReference>
<protein>
    <submittedName>
        <fullName evidence="4">NAD(P)-binding protein</fullName>
    </submittedName>
</protein>
<evidence type="ECO:0000313" key="4">
    <source>
        <dbReference type="EMBL" id="KAF2678034.1"/>
    </source>
</evidence>
<dbReference type="PROSITE" id="PS00061">
    <property type="entry name" value="ADH_SHORT"/>
    <property type="match status" value="1"/>
</dbReference>
<organism evidence="4 5">
    <name type="scientific">Lentithecium fluviatile CBS 122367</name>
    <dbReference type="NCBI Taxonomy" id="1168545"/>
    <lineage>
        <taxon>Eukaryota</taxon>
        <taxon>Fungi</taxon>
        <taxon>Dikarya</taxon>
        <taxon>Ascomycota</taxon>
        <taxon>Pezizomycotina</taxon>
        <taxon>Dothideomycetes</taxon>
        <taxon>Pleosporomycetidae</taxon>
        <taxon>Pleosporales</taxon>
        <taxon>Massarineae</taxon>
        <taxon>Lentitheciaceae</taxon>
        <taxon>Lentithecium</taxon>
    </lineage>
</organism>
<dbReference type="GO" id="GO:0016616">
    <property type="term" value="F:oxidoreductase activity, acting on the CH-OH group of donors, NAD or NADP as acceptor"/>
    <property type="evidence" value="ECO:0007669"/>
    <property type="project" value="TreeGrafter"/>
</dbReference>
<dbReference type="PANTHER" id="PTHR42760">
    <property type="entry name" value="SHORT-CHAIN DEHYDROGENASES/REDUCTASES FAMILY MEMBER"/>
    <property type="match status" value="1"/>
</dbReference>
<dbReference type="AlphaFoldDB" id="A0A6G1IIG4"/>
<evidence type="ECO:0000256" key="3">
    <source>
        <dbReference type="ARBA" id="ARBA00023002"/>
    </source>
</evidence>
<proteinExistence type="inferred from homology"/>
<dbReference type="InterPro" id="IPR036291">
    <property type="entry name" value="NAD(P)-bd_dom_sf"/>
</dbReference>
<sequence length="300" mass="32320">MADPGFDPDAYTKPFQLTKALHRDVYSAVDLTNPQLSAENKTVLITGGGGTLGKAVAKAWAAAHVYQVVLVGRRSGPLEQAEAEIRSINPAVKTSIETADTRNEAEVKALFEKLAKQEIKVDAVVDAAGAINTAVTGTLEPSMWFNDFEANVKAPYLLSHYMMATYGDQQGTIIVMASNAAALVVPGMSSYACSKLAVTRVLEFLQIEHPKMRFFALSPGNVASPLTNPGFLPFAKDTGALAGGWTLFLATQRADYMKGGFLNVNWDVDEMESHREVIEKEGLLKLGFIKAQLGPSGHPF</sequence>
<dbReference type="EMBL" id="MU005615">
    <property type="protein sequence ID" value="KAF2678034.1"/>
    <property type="molecule type" value="Genomic_DNA"/>
</dbReference>
<dbReference type="Pfam" id="PF00106">
    <property type="entry name" value="adh_short"/>
    <property type="match status" value="1"/>
</dbReference>
<keyword evidence="5" id="KW-1185">Reference proteome</keyword>
<keyword evidence="3" id="KW-0560">Oxidoreductase</keyword>
<dbReference type="Proteomes" id="UP000799291">
    <property type="component" value="Unassembled WGS sequence"/>
</dbReference>
<evidence type="ECO:0000313" key="5">
    <source>
        <dbReference type="Proteomes" id="UP000799291"/>
    </source>
</evidence>